<dbReference type="AlphaFoldDB" id="A0AAJ0G0G8"/>
<name>A0AAJ0G0G8_9HYPO</name>
<gene>
    <name evidence="3" type="ORF">QQS21_003583</name>
</gene>
<dbReference type="Pfam" id="PF01979">
    <property type="entry name" value="Amidohydro_1"/>
    <property type="match status" value="2"/>
</dbReference>
<dbReference type="PANTHER" id="PTHR43794:SF11">
    <property type="entry name" value="AMIDOHYDROLASE-RELATED DOMAIN-CONTAINING PROTEIN"/>
    <property type="match status" value="1"/>
</dbReference>
<comment type="caution">
    <text evidence="3">The sequence shown here is derived from an EMBL/GenBank/DDBJ whole genome shotgun (WGS) entry which is preliminary data.</text>
</comment>
<evidence type="ECO:0000313" key="4">
    <source>
        <dbReference type="Proteomes" id="UP001251528"/>
    </source>
</evidence>
<feature type="domain" description="Amidohydrolase-related" evidence="2">
    <location>
        <begin position="244"/>
        <end position="425"/>
    </location>
</feature>
<dbReference type="GO" id="GO:0016810">
    <property type="term" value="F:hydrolase activity, acting on carbon-nitrogen (but not peptide) bonds"/>
    <property type="evidence" value="ECO:0007669"/>
    <property type="project" value="InterPro"/>
</dbReference>
<keyword evidence="1" id="KW-0378">Hydrolase</keyword>
<sequence length="493" mass="53981">MSTKLLKGGTVILHGENDALSFTKADILVERNTISRIEWSITVPPGCEIIDCRDKIISTGFVDTHHHMWESALKGLCEDLTCVSYFAQMFTASFTFTPDDVYWGNLAGCLEAIDAGTTTVLDFAHMNWTKDHGKQALAGTITSGIRSVFAFAPTVTLKQAYPKPEITDLLPDWFMPTLEQLVQSKHIKTDDARVSMGFAFDYYFMPQDVVIDIFSKVRSLGIDIVTSHWARFPGQVDNNLPRLLKSYGLLDERIVLSHVGGATVEDVQLLNEAKAFASASPSVEMTMGLGPPVCFRHDLPNMDSVCSLGVDCHHSTSGSMVNEMRVGLLSARGAHAVQSLADGVVPDKVCRTAHDAYIMGTIQGARALCMEDQIGSIKVGKKADLVIFGTDSPAMTGAAHYDPVKAIVMHSSIADVDMVIVDGVIRKRNGKLLPAPGVIWSDSNEEFIETGTTISWKEISAAVLETQQRFVSKLPEFDMEQLKAFVRGLYNIP</sequence>
<dbReference type="PANTHER" id="PTHR43794">
    <property type="entry name" value="AMINOHYDROLASE SSNA-RELATED"/>
    <property type="match status" value="1"/>
</dbReference>
<dbReference type="SUPFAM" id="SSF51338">
    <property type="entry name" value="Composite domain of metallo-dependent hydrolases"/>
    <property type="match status" value="2"/>
</dbReference>
<dbReference type="SUPFAM" id="SSF51556">
    <property type="entry name" value="Metallo-dependent hydrolases"/>
    <property type="match status" value="1"/>
</dbReference>
<proteinExistence type="predicted"/>
<accession>A0AAJ0G0G8</accession>
<evidence type="ECO:0000313" key="3">
    <source>
        <dbReference type="EMBL" id="KAK2606065.1"/>
    </source>
</evidence>
<organism evidence="3 4">
    <name type="scientific">Conoideocrella luteorostrata</name>
    <dbReference type="NCBI Taxonomy" id="1105319"/>
    <lineage>
        <taxon>Eukaryota</taxon>
        <taxon>Fungi</taxon>
        <taxon>Dikarya</taxon>
        <taxon>Ascomycota</taxon>
        <taxon>Pezizomycotina</taxon>
        <taxon>Sordariomycetes</taxon>
        <taxon>Hypocreomycetidae</taxon>
        <taxon>Hypocreales</taxon>
        <taxon>Clavicipitaceae</taxon>
        <taxon>Conoideocrella</taxon>
    </lineage>
</organism>
<dbReference type="InterPro" id="IPR050287">
    <property type="entry name" value="MTA/SAH_deaminase"/>
</dbReference>
<dbReference type="Proteomes" id="UP001251528">
    <property type="component" value="Unassembled WGS sequence"/>
</dbReference>
<evidence type="ECO:0000259" key="2">
    <source>
        <dbReference type="Pfam" id="PF01979"/>
    </source>
</evidence>
<dbReference type="Gene3D" id="2.30.40.10">
    <property type="entry name" value="Urease, subunit C, domain 1"/>
    <property type="match status" value="1"/>
</dbReference>
<dbReference type="Gene3D" id="3.20.20.140">
    <property type="entry name" value="Metal-dependent hydrolases"/>
    <property type="match status" value="1"/>
</dbReference>
<dbReference type="InterPro" id="IPR006680">
    <property type="entry name" value="Amidohydro-rel"/>
</dbReference>
<feature type="domain" description="Amidohydrolase-related" evidence="2">
    <location>
        <begin position="57"/>
        <end position="150"/>
    </location>
</feature>
<evidence type="ECO:0000256" key="1">
    <source>
        <dbReference type="ARBA" id="ARBA00022801"/>
    </source>
</evidence>
<dbReference type="InterPro" id="IPR011059">
    <property type="entry name" value="Metal-dep_hydrolase_composite"/>
</dbReference>
<keyword evidence="4" id="KW-1185">Reference proteome</keyword>
<protein>
    <recommendedName>
        <fullName evidence="2">Amidohydrolase-related domain-containing protein</fullName>
    </recommendedName>
</protein>
<dbReference type="EMBL" id="JASWJB010000047">
    <property type="protein sequence ID" value="KAK2606065.1"/>
    <property type="molecule type" value="Genomic_DNA"/>
</dbReference>
<reference evidence="3" key="1">
    <citation type="submission" date="2023-06" db="EMBL/GenBank/DDBJ databases">
        <title>Conoideocrella luteorostrata (Hypocreales: Clavicipitaceae), a potential biocontrol fungus for elongate hemlock scale in United States Christmas tree production areas.</title>
        <authorList>
            <person name="Barrett H."/>
            <person name="Lovett B."/>
            <person name="Macias A.M."/>
            <person name="Stajich J.E."/>
            <person name="Kasson M.T."/>
        </authorList>
    </citation>
    <scope>NUCLEOTIDE SEQUENCE</scope>
    <source>
        <strain evidence="3">ARSEF 14590</strain>
    </source>
</reference>
<dbReference type="InterPro" id="IPR032466">
    <property type="entry name" value="Metal_Hydrolase"/>
</dbReference>